<protein>
    <recommendedName>
        <fullName evidence="2">PAC domain-containing protein</fullName>
    </recommendedName>
</protein>
<comment type="caution">
    <text evidence="3">The sequence shown here is derived from an EMBL/GenBank/DDBJ whole genome shotgun (WGS) entry which is preliminary data.</text>
</comment>
<evidence type="ECO:0000313" key="4">
    <source>
        <dbReference type="Proteomes" id="UP000185891"/>
    </source>
</evidence>
<evidence type="ECO:0000259" key="2">
    <source>
        <dbReference type="PROSITE" id="PS50113"/>
    </source>
</evidence>
<dbReference type="EMBL" id="MFAA01000044">
    <property type="protein sequence ID" value="OGD68042.1"/>
    <property type="molecule type" value="Genomic_DNA"/>
</dbReference>
<dbReference type="CDD" id="cd00130">
    <property type="entry name" value="PAS"/>
    <property type="match status" value="1"/>
</dbReference>
<dbReference type="AlphaFoldDB" id="A0A1F5EKU3"/>
<name>A0A1F5EKU3_9BACT</name>
<dbReference type="NCBIfam" id="TIGR00229">
    <property type="entry name" value="sensory_box"/>
    <property type="match status" value="1"/>
</dbReference>
<dbReference type="Pfam" id="PF08448">
    <property type="entry name" value="PAS_4"/>
    <property type="match status" value="1"/>
</dbReference>
<feature type="domain" description="PAC" evidence="2">
    <location>
        <begin position="78"/>
        <end position="135"/>
    </location>
</feature>
<dbReference type="Gene3D" id="3.30.450.20">
    <property type="entry name" value="PAS domain"/>
    <property type="match status" value="1"/>
</dbReference>
<dbReference type="InterPro" id="IPR000700">
    <property type="entry name" value="PAS-assoc_C"/>
</dbReference>
<dbReference type="Proteomes" id="UP000185891">
    <property type="component" value="Unassembled WGS sequence"/>
</dbReference>
<sequence length="186" mass="21298">MDNENKLISEQYKIIAETSPDCIKLFDKDGNLLYINPGGLKEHGLESIESAIAQNWKAVDTIIDADKPAFLEGLKKAQSGEIVTIEIRHNDTVKERETCLETMAPVKSDKGEIIGIFGVSRDITDIKKMEKEIEQKKSALEKQVEEKTRDLKYKIEELEKINSFMVNRELRMVELKRKIDELESKS</sequence>
<dbReference type="InterPro" id="IPR013656">
    <property type="entry name" value="PAS_4"/>
</dbReference>
<evidence type="ECO:0000313" key="3">
    <source>
        <dbReference type="EMBL" id="OGD68042.1"/>
    </source>
</evidence>
<accession>A0A1F5EKU3</accession>
<dbReference type="InterPro" id="IPR000014">
    <property type="entry name" value="PAS"/>
</dbReference>
<organism evidence="3 4">
    <name type="scientific">Candidatus Campbellbacteria bacterium RIFCSPHIGHO2_12_FULL_35_10</name>
    <dbReference type="NCBI Taxonomy" id="1797578"/>
    <lineage>
        <taxon>Bacteria</taxon>
        <taxon>Candidatus Campbelliibacteriota</taxon>
    </lineage>
</organism>
<proteinExistence type="predicted"/>
<gene>
    <name evidence="3" type="ORF">A3E89_02745</name>
</gene>
<reference evidence="3 4" key="1">
    <citation type="journal article" date="2016" name="Nat. Commun.">
        <title>Thousands of microbial genomes shed light on interconnected biogeochemical processes in an aquifer system.</title>
        <authorList>
            <person name="Anantharaman K."/>
            <person name="Brown C.T."/>
            <person name="Hug L.A."/>
            <person name="Sharon I."/>
            <person name="Castelle C.J."/>
            <person name="Probst A.J."/>
            <person name="Thomas B.C."/>
            <person name="Singh A."/>
            <person name="Wilkins M.J."/>
            <person name="Karaoz U."/>
            <person name="Brodie E.L."/>
            <person name="Williams K.H."/>
            <person name="Hubbard S.S."/>
            <person name="Banfield J.F."/>
        </authorList>
    </citation>
    <scope>NUCLEOTIDE SEQUENCE [LARGE SCALE GENOMIC DNA]</scope>
</reference>
<dbReference type="PROSITE" id="PS50113">
    <property type="entry name" value="PAC"/>
    <property type="match status" value="1"/>
</dbReference>
<dbReference type="InterPro" id="IPR035965">
    <property type="entry name" value="PAS-like_dom_sf"/>
</dbReference>
<evidence type="ECO:0000256" key="1">
    <source>
        <dbReference type="SAM" id="Coils"/>
    </source>
</evidence>
<feature type="coiled-coil region" evidence="1">
    <location>
        <begin position="123"/>
        <end position="185"/>
    </location>
</feature>
<keyword evidence="1" id="KW-0175">Coiled coil</keyword>
<dbReference type="SUPFAM" id="SSF55785">
    <property type="entry name" value="PYP-like sensor domain (PAS domain)"/>
    <property type="match status" value="1"/>
</dbReference>